<evidence type="ECO:0000256" key="5">
    <source>
        <dbReference type="ARBA" id="ARBA00023242"/>
    </source>
</evidence>
<comment type="subcellular location">
    <subcellularLocation>
        <location evidence="2">Cytoplasm</location>
    </subcellularLocation>
    <subcellularLocation>
        <location evidence="1">Nucleus</location>
    </subcellularLocation>
</comment>
<evidence type="ECO:0000256" key="3">
    <source>
        <dbReference type="ARBA" id="ARBA00022490"/>
    </source>
</evidence>
<dbReference type="GO" id="GO:0005634">
    <property type="term" value="C:nucleus"/>
    <property type="evidence" value="ECO:0007669"/>
    <property type="project" value="UniProtKB-SubCell"/>
</dbReference>
<keyword evidence="4" id="KW-0647">Proteasome</keyword>
<dbReference type="Pfam" id="PF04683">
    <property type="entry name" value="Rpn13_ADRM1_Pru"/>
    <property type="match status" value="1"/>
</dbReference>
<dbReference type="PANTHER" id="PTHR12225:SF0">
    <property type="entry name" value="PROTEASOMAL UBIQUITIN RECEPTOR ADRM1"/>
    <property type="match status" value="1"/>
</dbReference>
<dbReference type="InterPro" id="IPR044868">
    <property type="entry name" value="Rpn13/ADRM1_Pru"/>
</dbReference>
<dbReference type="Proteomes" id="UP000769528">
    <property type="component" value="Unassembled WGS sequence"/>
</dbReference>
<dbReference type="PANTHER" id="PTHR12225">
    <property type="entry name" value="ADHESION REGULATING MOLECULE 1 110 KDA CELL MEMBRANE GLYCOPROTEIN"/>
    <property type="match status" value="1"/>
</dbReference>
<evidence type="ECO:0000259" key="7">
    <source>
        <dbReference type="PROSITE" id="PS51917"/>
    </source>
</evidence>
<dbReference type="Gene3D" id="2.30.29.70">
    <property type="entry name" value="Proteasomal ubiquitin receptor Rpn13/ADRM1"/>
    <property type="match status" value="1"/>
</dbReference>
<sequence length="283" mass="32284">MTIINFRAGRVIYDESTKIATPDAIQGEITIKPSEEEESFYSFEWKSKETTNADIAEELLVIPGDVQWKHIKEAETGRVFELSFLSSSARHLFWLQDINDNDDDPSELSAKDKKILEKILKVFEPVEEEEEEEEEEEQKQQQEDNTEEQSVEQEDVEIKDAVESASQPEQSNTDFVHYSPIYDLNDLFTSDSLNNLISNATEDQLSKLYSFLPTSTPHTKESLRSVLFSNFFRGSASNLSNALNNGGGFVVSKSLDLQYQGEGIENYLKSLRKQQKDDEKKNG</sequence>
<dbReference type="InterPro" id="IPR038633">
    <property type="entry name" value="Rpn13/ADRM1_Pru_sf"/>
</dbReference>
<organism evidence="8 9">
    <name type="scientific">Wickerhamomyces mucosus</name>
    <dbReference type="NCBI Taxonomy" id="1378264"/>
    <lineage>
        <taxon>Eukaryota</taxon>
        <taxon>Fungi</taxon>
        <taxon>Dikarya</taxon>
        <taxon>Ascomycota</taxon>
        <taxon>Saccharomycotina</taxon>
        <taxon>Saccharomycetes</taxon>
        <taxon>Phaffomycetales</taxon>
        <taxon>Wickerhamomycetaceae</taxon>
        <taxon>Wickerhamomyces</taxon>
    </lineage>
</organism>
<dbReference type="InterPro" id="IPR032368">
    <property type="entry name" value="RPN13_DEUBAD"/>
</dbReference>
<dbReference type="Gene3D" id="1.10.2020.20">
    <property type="match status" value="1"/>
</dbReference>
<name>A0A9P8PRS6_9ASCO</name>
<accession>A0A9P8PRS6</accession>
<feature type="domain" description="Pru" evidence="7">
    <location>
        <begin position="1"/>
        <end position="126"/>
    </location>
</feature>
<feature type="compositionally biased region" description="Acidic residues" evidence="6">
    <location>
        <begin position="144"/>
        <end position="155"/>
    </location>
</feature>
<dbReference type="GO" id="GO:0005737">
    <property type="term" value="C:cytoplasm"/>
    <property type="evidence" value="ECO:0007669"/>
    <property type="project" value="UniProtKB-SubCell"/>
</dbReference>
<gene>
    <name evidence="8" type="ORF">WICMUC_001887</name>
</gene>
<protein>
    <recommendedName>
        <fullName evidence="7">Pru domain-containing protein</fullName>
    </recommendedName>
</protein>
<dbReference type="InterPro" id="IPR006773">
    <property type="entry name" value="Rpn13/ADRM1"/>
</dbReference>
<dbReference type="GO" id="GO:0070628">
    <property type="term" value="F:proteasome binding"/>
    <property type="evidence" value="ECO:0007669"/>
    <property type="project" value="TreeGrafter"/>
</dbReference>
<dbReference type="EMBL" id="JAEUBF010000550">
    <property type="protein sequence ID" value="KAH3677132.1"/>
    <property type="molecule type" value="Genomic_DNA"/>
</dbReference>
<comment type="caution">
    <text evidence="8">The sequence shown here is derived from an EMBL/GenBank/DDBJ whole genome shotgun (WGS) entry which is preliminary data.</text>
</comment>
<feature type="region of interest" description="Disordered" evidence="6">
    <location>
        <begin position="124"/>
        <end position="156"/>
    </location>
</feature>
<evidence type="ECO:0000256" key="4">
    <source>
        <dbReference type="ARBA" id="ARBA00022942"/>
    </source>
</evidence>
<dbReference type="OrthoDB" id="340431at2759"/>
<keyword evidence="9" id="KW-1185">Reference proteome</keyword>
<reference evidence="8" key="1">
    <citation type="journal article" date="2021" name="Open Biol.">
        <title>Shared evolutionary footprints suggest mitochondrial oxidative damage underlies multiple complex I losses in fungi.</title>
        <authorList>
            <person name="Schikora-Tamarit M.A."/>
            <person name="Marcet-Houben M."/>
            <person name="Nosek J."/>
            <person name="Gabaldon T."/>
        </authorList>
    </citation>
    <scope>NUCLEOTIDE SEQUENCE</scope>
    <source>
        <strain evidence="8">CBS6341</strain>
    </source>
</reference>
<evidence type="ECO:0000313" key="9">
    <source>
        <dbReference type="Proteomes" id="UP000769528"/>
    </source>
</evidence>
<evidence type="ECO:0000256" key="1">
    <source>
        <dbReference type="ARBA" id="ARBA00004123"/>
    </source>
</evidence>
<reference evidence="8" key="2">
    <citation type="submission" date="2021-01" db="EMBL/GenBank/DDBJ databases">
        <authorList>
            <person name="Schikora-Tamarit M.A."/>
        </authorList>
    </citation>
    <scope>NUCLEOTIDE SEQUENCE</scope>
    <source>
        <strain evidence="8">CBS6341</strain>
    </source>
</reference>
<evidence type="ECO:0000256" key="6">
    <source>
        <dbReference type="SAM" id="MobiDB-lite"/>
    </source>
</evidence>
<evidence type="ECO:0000256" key="2">
    <source>
        <dbReference type="ARBA" id="ARBA00004496"/>
    </source>
</evidence>
<dbReference type="GO" id="GO:0061133">
    <property type="term" value="F:endopeptidase activator activity"/>
    <property type="evidence" value="ECO:0007669"/>
    <property type="project" value="TreeGrafter"/>
</dbReference>
<keyword evidence="5" id="KW-0539">Nucleus</keyword>
<dbReference type="PROSITE" id="PS51917">
    <property type="entry name" value="PRU"/>
    <property type="match status" value="1"/>
</dbReference>
<feature type="compositionally biased region" description="Acidic residues" evidence="6">
    <location>
        <begin position="125"/>
        <end position="137"/>
    </location>
</feature>
<evidence type="ECO:0000313" key="8">
    <source>
        <dbReference type="EMBL" id="KAH3677132.1"/>
    </source>
</evidence>
<keyword evidence="3" id="KW-0963">Cytoplasm</keyword>
<dbReference type="GO" id="GO:0008541">
    <property type="term" value="C:proteasome regulatory particle, lid subcomplex"/>
    <property type="evidence" value="ECO:0007669"/>
    <property type="project" value="TreeGrafter"/>
</dbReference>
<dbReference type="Pfam" id="PF16550">
    <property type="entry name" value="RPN13_C"/>
    <property type="match status" value="1"/>
</dbReference>
<proteinExistence type="predicted"/>
<dbReference type="InterPro" id="IPR038108">
    <property type="entry name" value="RPN13_DEUBAD_sf"/>
</dbReference>
<dbReference type="AlphaFoldDB" id="A0A9P8PRS6"/>